<name>A0ABC8R4K5_9AQUA</name>
<accession>A0ABC8R4K5</accession>
<dbReference type="AlphaFoldDB" id="A0ABC8R4K5"/>
<feature type="chain" id="PRO_5044773869" description="CLAVATA3/ESR (CLE)-related protein 46" evidence="2">
    <location>
        <begin position="27"/>
        <end position="82"/>
    </location>
</feature>
<sequence>MRTKTLVHFLILWLLLATSQHHYTIASKNQAMESVDFKIKRAQYSSRSTTGRILTPWVKEQKNRKKPSGPNPVGNYRPPTKP</sequence>
<organism evidence="3 4">
    <name type="scientific">Ilex paraguariensis</name>
    <name type="common">yerba mate</name>
    <dbReference type="NCBI Taxonomy" id="185542"/>
    <lineage>
        <taxon>Eukaryota</taxon>
        <taxon>Viridiplantae</taxon>
        <taxon>Streptophyta</taxon>
        <taxon>Embryophyta</taxon>
        <taxon>Tracheophyta</taxon>
        <taxon>Spermatophyta</taxon>
        <taxon>Magnoliopsida</taxon>
        <taxon>eudicotyledons</taxon>
        <taxon>Gunneridae</taxon>
        <taxon>Pentapetalae</taxon>
        <taxon>asterids</taxon>
        <taxon>campanulids</taxon>
        <taxon>Aquifoliales</taxon>
        <taxon>Aquifoliaceae</taxon>
        <taxon>Ilex</taxon>
    </lineage>
</organism>
<gene>
    <name evidence="3" type="ORF">ILEXP_LOCUS4900</name>
</gene>
<evidence type="ECO:0000256" key="2">
    <source>
        <dbReference type="SAM" id="SignalP"/>
    </source>
</evidence>
<feature type="region of interest" description="Disordered" evidence="1">
    <location>
        <begin position="53"/>
        <end position="82"/>
    </location>
</feature>
<evidence type="ECO:0000313" key="3">
    <source>
        <dbReference type="EMBL" id="CAK9137859.1"/>
    </source>
</evidence>
<comment type="caution">
    <text evidence="3">The sequence shown here is derived from an EMBL/GenBank/DDBJ whole genome shotgun (WGS) entry which is preliminary data.</text>
</comment>
<dbReference type="EMBL" id="CAUOFW020000838">
    <property type="protein sequence ID" value="CAK9137859.1"/>
    <property type="molecule type" value="Genomic_DNA"/>
</dbReference>
<protein>
    <recommendedName>
        <fullName evidence="5">CLAVATA3/ESR (CLE)-related protein 46</fullName>
    </recommendedName>
</protein>
<proteinExistence type="predicted"/>
<evidence type="ECO:0000313" key="4">
    <source>
        <dbReference type="Proteomes" id="UP001642360"/>
    </source>
</evidence>
<keyword evidence="4" id="KW-1185">Reference proteome</keyword>
<dbReference type="Proteomes" id="UP001642360">
    <property type="component" value="Unassembled WGS sequence"/>
</dbReference>
<evidence type="ECO:0000256" key="1">
    <source>
        <dbReference type="SAM" id="MobiDB-lite"/>
    </source>
</evidence>
<keyword evidence="2" id="KW-0732">Signal</keyword>
<reference evidence="3 4" key="1">
    <citation type="submission" date="2024-02" db="EMBL/GenBank/DDBJ databases">
        <authorList>
            <person name="Vignale AGUSTIN F."/>
            <person name="Sosa J E."/>
            <person name="Modenutti C."/>
        </authorList>
    </citation>
    <scope>NUCLEOTIDE SEQUENCE [LARGE SCALE GENOMIC DNA]</scope>
</reference>
<evidence type="ECO:0008006" key="5">
    <source>
        <dbReference type="Google" id="ProtNLM"/>
    </source>
</evidence>
<feature type="signal peptide" evidence="2">
    <location>
        <begin position="1"/>
        <end position="26"/>
    </location>
</feature>